<dbReference type="Proteomes" id="UP000252038">
    <property type="component" value="Chromosome"/>
</dbReference>
<dbReference type="RefSeq" id="WP_114072444.1">
    <property type="nucleotide sequence ID" value="NZ_CP029554.1"/>
</dbReference>
<dbReference type="EMBL" id="CP029554">
    <property type="protein sequence ID" value="AXE33282.1"/>
    <property type="molecule type" value="Genomic_DNA"/>
</dbReference>
<gene>
    <name evidence="2" type="ORF">DK843_02495</name>
</gene>
<feature type="chain" id="PRO_5016864009" evidence="1">
    <location>
        <begin position="23"/>
        <end position="72"/>
    </location>
</feature>
<proteinExistence type="predicted"/>
<dbReference type="AlphaFoldDB" id="A0A344UDD4"/>
<evidence type="ECO:0000256" key="1">
    <source>
        <dbReference type="SAM" id="SignalP"/>
    </source>
</evidence>
<dbReference type="Pfam" id="PF05356">
    <property type="entry name" value="Phage_Coat_B"/>
    <property type="match status" value="1"/>
</dbReference>
<dbReference type="InterPro" id="IPR008020">
    <property type="entry name" value="G8P"/>
</dbReference>
<keyword evidence="1" id="KW-0732">Signal</keyword>
<dbReference type="KEGG" id="chrb:DK843_02495"/>
<name>A0A344UDD4_9NEIS</name>
<sequence length="72" mass="7029">MKLNLKKTVPVLLAVIALPAFADGTPTGVDVTTVVATIAGGAVAVGLIGSSKTTVQAVVALWGMVKGAVGRG</sequence>
<reference evidence="2 3" key="1">
    <citation type="submission" date="2018-05" db="EMBL/GenBank/DDBJ databases">
        <title>Genome sequencing, assembly and analysis of the novel insecticidal bacterium, Chromobacterium phragmitis.</title>
        <authorList>
            <person name="Sparks M.E."/>
            <person name="Blackburn M.B."/>
            <person name="Gundersen-Rindal D.E."/>
        </authorList>
    </citation>
    <scope>NUCLEOTIDE SEQUENCE [LARGE SCALE GENOMIC DNA]</scope>
    <source>
        <strain evidence="2">IIBBL 274-1</strain>
    </source>
</reference>
<organism evidence="2 3">
    <name type="scientific">Chromobacterium phragmitis</name>
    <dbReference type="NCBI Taxonomy" id="2202141"/>
    <lineage>
        <taxon>Bacteria</taxon>
        <taxon>Pseudomonadati</taxon>
        <taxon>Pseudomonadota</taxon>
        <taxon>Betaproteobacteria</taxon>
        <taxon>Neisseriales</taxon>
        <taxon>Chromobacteriaceae</taxon>
        <taxon>Chromobacterium</taxon>
    </lineage>
</organism>
<protein>
    <submittedName>
        <fullName evidence="2">Uncharacterized protein</fullName>
    </submittedName>
</protein>
<feature type="signal peptide" evidence="1">
    <location>
        <begin position="1"/>
        <end position="22"/>
    </location>
</feature>
<accession>A0A344UDD4</accession>
<evidence type="ECO:0000313" key="2">
    <source>
        <dbReference type="EMBL" id="AXE33282.1"/>
    </source>
</evidence>
<evidence type="ECO:0000313" key="3">
    <source>
        <dbReference type="Proteomes" id="UP000252038"/>
    </source>
</evidence>